<dbReference type="SUPFAM" id="SSF51971">
    <property type="entry name" value="Nucleotide-binding domain"/>
    <property type="match status" value="2"/>
</dbReference>
<comment type="cofactor">
    <cofactor evidence="1">
        <name>FMN</name>
        <dbReference type="ChEBI" id="CHEBI:58210"/>
    </cofactor>
</comment>
<evidence type="ECO:0000256" key="17">
    <source>
        <dbReference type="ARBA" id="ARBA00023164"/>
    </source>
</evidence>
<protein>
    <recommendedName>
        <fullName evidence="19">glutamate synthase (NADH)</fullName>
        <ecNumber evidence="19">1.4.1.14</ecNumber>
    </recommendedName>
</protein>
<dbReference type="PANTHER" id="PTHR43100:SF1">
    <property type="entry name" value="GLUTAMATE SYNTHASE [NADPH] SMALL CHAIN"/>
    <property type="match status" value="1"/>
</dbReference>
<dbReference type="EMBL" id="CAJPEX010003402">
    <property type="protein sequence ID" value="CAG0922191.1"/>
    <property type="molecule type" value="Genomic_DNA"/>
</dbReference>
<keyword evidence="15" id="KW-0408">Iron</keyword>
<dbReference type="Pfam" id="PF14691">
    <property type="entry name" value="Fer4_20"/>
    <property type="match status" value="1"/>
</dbReference>
<dbReference type="Pfam" id="PF04898">
    <property type="entry name" value="Glu_syn_central"/>
    <property type="match status" value="1"/>
</dbReference>
<keyword evidence="11" id="KW-0479">Metal-binding</keyword>
<dbReference type="InterPro" id="IPR006005">
    <property type="entry name" value="Glut_synth_ssu1"/>
</dbReference>
<feature type="compositionally biased region" description="Basic and acidic residues" evidence="21">
    <location>
        <begin position="1039"/>
        <end position="1068"/>
    </location>
</feature>
<evidence type="ECO:0000259" key="23">
    <source>
        <dbReference type="Pfam" id="PF01645"/>
    </source>
</evidence>
<evidence type="ECO:0000256" key="14">
    <source>
        <dbReference type="ARBA" id="ARBA00023002"/>
    </source>
</evidence>
<comment type="similarity">
    <text evidence="7">Belongs to the glutamate synthase family.</text>
</comment>
<comment type="catalytic activity">
    <reaction evidence="20">
        <text>2 L-glutamate + NAD(+) = L-glutamine + 2-oxoglutarate + NADH + H(+)</text>
        <dbReference type="Rhea" id="RHEA:13753"/>
        <dbReference type="ChEBI" id="CHEBI:15378"/>
        <dbReference type="ChEBI" id="CHEBI:16810"/>
        <dbReference type="ChEBI" id="CHEBI:29985"/>
        <dbReference type="ChEBI" id="CHEBI:57540"/>
        <dbReference type="ChEBI" id="CHEBI:57945"/>
        <dbReference type="ChEBI" id="CHEBI:58359"/>
        <dbReference type="EC" id="1.4.1.14"/>
    </reaction>
</comment>
<evidence type="ECO:0000256" key="6">
    <source>
        <dbReference type="ARBA" id="ARBA00004944"/>
    </source>
</evidence>
<dbReference type="GO" id="GO:0019676">
    <property type="term" value="P:ammonia assimilation cycle"/>
    <property type="evidence" value="ECO:0007669"/>
    <property type="project" value="UniProtKB-ARBA"/>
</dbReference>
<feature type="region of interest" description="Disordered" evidence="21">
    <location>
        <begin position="1011"/>
        <end position="1068"/>
    </location>
</feature>
<dbReference type="FunFam" id="3.50.50.60:FF:000124">
    <property type="entry name" value="Glutamate synthase small subunit"/>
    <property type="match status" value="2"/>
</dbReference>
<dbReference type="GO" id="GO:0051538">
    <property type="term" value="F:3 iron, 4 sulfur cluster binding"/>
    <property type="evidence" value="ECO:0007669"/>
    <property type="project" value="UniProtKB-KW"/>
</dbReference>
<dbReference type="Proteomes" id="UP000678499">
    <property type="component" value="Unassembled WGS sequence"/>
</dbReference>
<evidence type="ECO:0000313" key="27">
    <source>
        <dbReference type="EMBL" id="CAD7282039.1"/>
    </source>
</evidence>
<dbReference type="EMBL" id="OA885439">
    <property type="protein sequence ID" value="CAD7282039.1"/>
    <property type="molecule type" value="Genomic_DNA"/>
</dbReference>
<evidence type="ECO:0000256" key="2">
    <source>
        <dbReference type="ARBA" id="ARBA00001927"/>
    </source>
</evidence>
<keyword evidence="18" id="KW-0003">3Fe-4S</keyword>
<comment type="cofactor">
    <cofactor evidence="2">
        <name>[3Fe-4S] cluster</name>
        <dbReference type="ChEBI" id="CHEBI:21137"/>
    </cofactor>
</comment>
<evidence type="ECO:0000259" key="25">
    <source>
        <dbReference type="Pfam" id="PF07992"/>
    </source>
</evidence>
<evidence type="ECO:0000256" key="5">
    <source>
        <dbReference type="ARBA" id="ARBA00004909"/>
    </source>
</evidence>
<dbReference type="FunFam" id="2.160.20.60:FF:000001">
    <property type="entry name" value="Glutamate synthase, large subunit"/>
    <property type="match status" value="1"/>
</dbReference>
<feature type="domain" description="FAD/NAD(P)-binding" evidence="25">
    <location>
        <begin position="1687"/>
        <end position="1762"/>
    </location>
</feature>
<dbReference type="InterPro" id="IPR009051">
    <property type="entry name" value="Helical_ferredxn"/>
</dbReference>
<organism evidence="27">
    <name type="scientific">Notodromas monacha</name>
    <dbReference type="NCBI Taxonomy" id="399045"/>
    <lineage>
        <taxon>Eukaryota</taxon>
        <taxon>Metazoa</taxon>
        <taxon>Ecdysozoa</taxon>
        <taxon>Arthropoda</taxon>
        <taxon>Crustacea</taxon>
        <taxon>Oligostraca</taxon>
        <taxon>Ostracoda</taxon>
        <taxon>Podocopa</taxon>
        <taxon>Podocopida</taxon>
        <taxon>Cypridocopina</taxon>
        <taxon>Cypridoidea</taxon>
        <taxon>Cyprididae</taxon>
        <taxon>Notodromas</taxon>
    </lineage>
</organism>
<dbReference type="FunFam" id="3.20.20.70:FF:000031">
    <property type="entry name" value="Glutamate synthase 1 [NADH]"/>
    <property type="match status" value="1"/>
</dbReference>
<keyword evidence="12" id="KW-0274">FAD</keyword>
<dbReference type="Pfam" id="PF01493">
    <property type="entry name" value="GXGXG"/>
    <property type="match status" value="1"/>
</dbReference>
<sequence length="1793" mass="196138">MGNDAPLACLSEYQPLMYDYFKQLFAQVTNPPIDPFREKMIMSLAAPIGPAANLLEPAGEQCKRLYLKQPIISAEHLELIKNTDFHGWKTEVVDTTYPISDGIPGLVKAIDRICEESCSAAKSGFNFIVLSDRNASKDRVPVSALLACGAVHHYLIEERQRMKVGLIVDSGEPREVHHICVLLGYGCDAICPYLVFQTMTILKSRGLIDKYLTVENMFENYVSAVERGLSKVMAKMGISTILSYKGAQIFEAVGLGDNVVDKCFKNSASRLGGLDFSTIAAEALDRHRLAFDDLECDNYILRNPGFYHWRNGGEKHINDPMSIANLQEAAGRNNNQAYANFVASTMDSVRKCALRGLLELDFDGAGKNGRPAPISIDEVEPAKNIVRRFCTGAMSFGSISYEAHTTLAIAMNRVGGKSNTGEGGENPDRYKSQDPMFNKRSAIKQVASGRFGVTATYLANADELQIKMAQGAKPGEGGELPGYKVTEDIASTRHSVPGVGLISPPPHHDIYSIEDLSELIYDLKCSNPNARISVKLVSEIGVGIVASGVAKGKAEHITVSGHDGGTGASSWTGIKGAGLPWELGIAETHQVLTMNDLRSRVVLQADGQIRTGFDVIVAALLGADEFGFSTAPLIVLGCTMMRKCHLNTCPVGIATQDPILRAKFAGRPEHVVNYLFLLAEEIRGYMAKLGVRKFQDLIGKVEFLKPRSGLAYKEKTLDLSKILVPASELRSDVSIIGGSVKQDFELESRLDHQLIERCAGILNGTEDHVKIDMAIPNSARAFATTLSYNVAKKFGEAGLPEKSIEINLKGSAGQSFCAFMTKGIHVTLEGDANDYVGKGLSGGEIVIRPPLDSRPGFKSEENVIAGNVCLYGATSGKAFIRGVVAERFCVRNSGALAVVEGVGDHGCEYMTGGRVVILGPTGRNFAAGMSGGIAYVYDIEGKFKEKCNSNMVDLHPLVFDADLMELFSVLEEFHAKTGSEVAKSIIDKWPKPSKKFVKVFPHEYQRALRQMEEKRASLSRQSSVKNPVPPSPTLIRAGSEVHDLAPIRDIEDSAGNDSEKRSSKKQDRMLDKTKGFVKYRREIGIYRPAEARMADWEEIYNFRHVRRGLQVQAARCMECGVPFCQSGHGCPLGNIIPKWNDLVYHGQWKEALETLLQTNNFPEFTGRVCPAPCEGACVLGINELPVTIKNIECAIIDQAFKHGLMKPCIPKIRTGKNVAIIGSGPAGLAAAHQLNKAGHTVTVYERNDRIGGLLQYGIPTMKLSKEVVQRRVRLMAEEGITFKTNTAVGKDISGKTLIEENDAIVVCTGSTWPRDLNIPGRDLKGIDFAMNFLETWQKHQMGHTVDAQRLSAKDKDVVVIGGGDTGCDCIATSLRQVQFTGRVCPAPCEGACVLGINELPVTIKNIECAIIDQAFKHGLMKPCIPKIRTGKNVAIIGSGPAGLAAAHQLNKAGHTVTVYERNDRIGGLLQYGIPTMKLSKEVVQRRVRLMAEEGITFKTNTAVGKDISGKTLIEENDAIVVCTGSTWPRDLNIPGRDLKGIDFAMNFLETWQKHQMGHTVDAQRLSAKDKDVVGARTISSFEILPTPPPHRNKDNPWPQWPKVFKSDYGHDEVKVKFGRDPRMYNTQSKVMLFNFEKSTLRAAKLIILVISSDLQEFVGDENGQLCGIKTVKVKWTQDSETGKWDMMEVPDSESFIKADMVLLAMGFLGPESHIITDMGMEKDARSNIKTPPGKYRTSVDKVFAAGDCRRGQSLVVWAITEGRQAAREADEYLMGITSLPGPGGVIQFHHPQG</sequence>
<evidence type="ECO:0000256" key="15">
    <source>
        <dbReference type="ARBA" id="ARBA00023004"/>
    </source>
</evidence>
<evidence type="ECO:0000259" key="26">
    <source>
        <dbReference type="Pfam" id="PF14691"/>
    </source>
</evidence>
<evidence type="ECO:0000256" key="9">
    <source>
        <dbReference type="ARBA" id="ARBA00022630"/>
    </source>
</evidence>
<dbReference type="UniPathway" id="UPA00045"/>
<comment type="cofactor">
    <cofactor evidence="3">
        <name>FAD</name>
        <dbReference type="ChEBI" id="CHEBI:57692"/>
    </cofactor>
</comment>
<evidence type="ECO:0000259" key="24">
    <source>
        <dbReference type="Pfam" id="PF04898"/>
    </source>
</evidence>
<comment type="pathway">
    <text evidence="6">Amino-acid biosynthesis; L-glutamate biosynthesis via GLT pathway; L-glutamate from 2-oxoglutarate and L-glutamine (NAD(+) route): step 1/1.</text>
</comment>
<evidence type="ECO:0000256" key="4">
    <source>
        <dbReference type="ARBA" id="ARBA00004802"/>
    </source>
</evidence>
<dbReference type="FunFam" id="3.20.20.70:FF:000017">
    <property type="entry name" value="Glutamate synthase [NADH], amyloplastic"/>
    <property type="match status" value="1"/>
</dbReference>
<accession>A0A7R9BWP1</accession>
<dbReference type="NCBIfam" id="NF008730">
    <property type="entry name" value="PRK11750.1"/>
    <property type="match status" value="1"/>
</dbReference>
<dbReference type="Pfam" id="PF01645">
    <property type="entry name" value="Glu_synthase"/>
    <property type="match status" value="1"/>
</dbReference>
<evidence type="ECO:0000313" key="28">
    <source>
        <dbReference type="Proteomes" id="UP000678499"/>
    </source>
</evidence>
<dbReference type="InterPro" id="IPR023753">
    <property type="entry name" value="FAD/NAD-binding_dom"/>
</dbReference>
<keyword evidence="9" id="KW-0285">Flavoprotein</keyword>
<keyword evidence="16" id="KW-0411">Iron-sulfur</keyword>
<evidence type="ECO:0000256" key="13">
    <source>
        <dbReference type="ARBA" id="ARBA00022962"/>
    </source>
</evidence>
<evidence type="ECO:0000256" key="7">
    <source>
        <dbReference type="ARBA" id="ARBA00009716"/>
    </source>
</evidence>
<comment type="pathway">
    <text evidence="5">Nitrogen metabolism.</text>
</comment>
<evidence type="ECO:0000256" key="16">
    <source>
        <dbReference type="ARBA" id="ARBA00023014"/>
    </source>
</evidence>
<evidence type="ECO:0000256" key="3">
    <source>
        <dbReference type="ARBA" id="ARBA00001974"/>
    </source>
</evidence>
<dbReference type="Gene3D" id="3.50.50.60">
    <property type="entry name" value="FAD/NAD(P)-binding domain"/>
    <property type="match status" value="4"/>
</dbReference>
<evidence type="ECO:0000259" key="22">
    <source>
        <dbReference type="Pfam" id="PF01493"/>
    </source>
</evidence>
<evidence type="ECO:0000256" key="19">
    <source>
        <dbReference type="ARBA" id="ARBA00024383"/>
    </source>
</evidence>
<dbReference type="EC" id="1.4.1.14" evidence="19"/>
<evidence type="ECO:0000256" key="21">
    <source>
        <dbReference type="SAM" id="MobiDB-lite"/>
    </source>
</evidence>
<dbReference type="GO" id="GO:0016639">
    <property type="term" value="F:oxidoreductase activity, acting on the CH-NH2 group of donors, NAD or NADP as acceptor"/>
    <property type="evidence" value="ECO:0007669"/>
    <property type="project" value="InterPro"/>
</dbReference>
<dbReference type="InterPro" id="IPR002932">
    <property type="entry name" value="Glu_synthdom"/>
</dbReference>
<dbReference type="GO" id="GO:0046872">
    <property type="term" value="F:metal ion binding"/>
    <property type="evidence" value="ECO:0007669"/>
    <property type="project" value="UniProtKB-KW"/>
</dbReference>
<feature type="domain" description="Glutamate synthase" evidence="23">
    <location>
        <begin position="318"/>
        <end position="691"/>
    </location>
</feature>
<dbReference type="InterPro" id="IPR002489">
    <property type="entry name" value="Glu_synth_asu_C"/>
</dbReference>
<keyword evidence="28" id="KW-1185">Reference proteome</keyword>
<evidence type="ECO:0000256" key="10">
    <source>
        <dbReference type="ARBA" id="ARBA00022643"/>
    </source>
</evidence>
<dbReference type="PRINTS" id="PR00419">
    <property type="entry name" value="ADXRDTASE"/>
</dbReference>
<dbReference type="Pfam" id="PF07992">
    <property type="entry name" value="Pyr_redox_2"/>
    <property type="match status" value="3"/>
</dbReference>
<evidence type="ECO:0000256" key="18">
    <source>
        <dbReference type="ARBA" id="ARBA00023291"/>
    </source>
</evidence>
<evidence type="ECO:0000256" key="12">
    <source>
        <dbReference type="ARBA" id="ARBA00022827"/>
    </source>
</evidence>
<dbReference type="PANTHER" id="PTHR43100">
    <property type="entry name" value="GLUTAMATE SYNTHASE [NADPH] SMALL CHAIN"/>
    <property type="match status" value="1"/>
</dbReference>
<comment type="pathway">
    <text evidence="4">Energy metabolism; nitrogen metabolism.</text>
</comment>
<keyword evidence="8" id="KW-0028">Amino-acid biosynthesis</keyword>
<keyword evidence="13" id="KW-0315">Glutamine amidotransferase</keyword>
<evidence type="ECO:0000256" key="1">
    <source>
        <dbReference type="ARBA" id="ARBA00001917"/>
    </source>
</evidence>
<keyword evidence="14" id="KW-0560">Oxidoreductase</keyword>
<proteinExistence type="inferred from homology"/>
<dbReference type="Gene3D" id="2.160.20.60">
    <property type="entry name" value="Glutamate synthase, alpha subunit, C-terminal domain"/>
    <property type="match status" value="1"/>
</dbReference>
<dbReference type="GO" id="GO:0016040">
    <property type="term" value="F:glutamate synthase (NADH) activity"/>
    <property type="evidence" value="ECO:0007669"/>
    <property type="project" value="UniProtKB-EC"/>
</dbReference>
<name>A0A7R9BWP1_9CRUS</name>
<dbReference type="CDD" id="cd00982">
    <property type="entry name" value="gltB_C"/>
    <property type="match status" value="1"/>
</dbReference>
<dbReference type="InterPro" id="IPR013785">
    <property type="entry name" value="Aldolase_TIM"/>
</dbReference>
<dbReference type="Gene3D" id="1.10.1060.10">
    <property type="entry name" value="Alpha-helical ferredoxin"/>
    <property type="match status" value="2"/>
</dbReference>
<reference evidence="27" key="1">
    <citation type="submission" date="2020-11" db="EMBL/GenBank/DDBJ databases">
        <authorList>
            <person name="Tran Van P."/>
        </authorList>
    </citation>
    <scope>NUCLEOTIDE SEQUENCE</scope>
</reference>
<dbReference type="SUPFAM" id="SSF51395">
    <property type="entry name" value="FMN-linked oxidoreductases"/>
    <property type="match status" value="1"/>
</dbReference>
<dbReference type="NCBIfam" id="TIGR01317">
    <property type="entry name" value="GOGAT_sm_gam"/>
    <property type="match status" value="2"/>
</dbReference>
<evidence type="ECO:0000256" key="11">
    <source>
        <dbReference type="ARBA" id="ARBA00022723"/>
    </source>
</evidence>
<dbReference type="InterPro" id="IPR028261">
    <property type="entry name" value="DPD_II"/>
</dbReference>
<dbReference type="FunFam" id="3.40.50.720:FF:000113">
    <property type="entry name" value="Glutamate synthase [NADH], amyloplastic"/>
    <property type="match status" value="2"/>
</dbReference>
<dbReference type="InterPro" id="IPR006982">
    <property type="entry name" value="Glu_synth_centr_N"/>
</dbReference>
<dbReference type="InterPro" id="IPR051394">
    <property type="entry name" value="Glutamate_Synthase"/>
</dbReference>
<keyword evidence="10" id="KW-0288">FMN</keyword>
<feature type="domain" description="Glutamate synthase central-N" evidence="24">
    <location>
        <begin position="1"/>
        <end position="255"/>
    </location>
</feature>
<dbReference type="SUPFAM" id="SSF69336">
    <property type="entry name" value="Alpha subunit of glutamate synthase, C-terminal domain"/>
    <property type="match status" value="1"/>
</dbReference>
<feature type="domain" description="FAD/NAD(P)-binding" evidence="25">
    <location>
        <begin position="1432"/>
        <end position="1548"/>
    </location>
</feature>
<dbReference type="InterPro" id="IPR036188">
    <property type="entry name" value="FAD/NAD-bd_sf"/>
</dbReference>
<feature type="domain" description="FAD/NAD(P)-binding" evidence="25">
    <location>
        <begin position="1217"/>
        <end position="1372"/>
    </location>
</feature>
<dbReference type="InterPro" id="IPR036485">
    <property type="entry name" value="Glu_synth_asu_C_sf"/>
</dbReference>
<gene>
    <name evidence="27" type="ORF">NMOB1V02_LOCUS9671</name>
</gene>
<evidence type="ECO:0000256" key="20">
    <source>
        <dbReference type="ARBA" id="ARBA00048867"/>
    </source>
</evidence>
<evidence type="ECO:0000256" key="8">
    <source>
        <dbReference type="ARBA" id="ARBA00022605"/>
    </source>
</evidence>
<feature type="domain" description="Dihydroprymidine dehydrogenase" evidence="26">
    <location>
        <begin position="1107"/>
        <end position="1203"/>
    </location>
</feature>
<dbReference type="UniPathway" id="UPA00634">
    <property type="reaction ID" value="UER00690"/>
</dbReference>
<dbReference type="OrthoDB" id="6334767at2759"/>
<dbReference type="GO" id="GO:0097054">
    <property type="term" value="P:L-glutamate biosynthetic process"/>
    <property type="evidence" value="ECO:0007669"/>
    <property type="project" value="UniProtKB-UniPathway"/>
</dbReference>
<dbReference type="Gene3D" id="3.20.20.70">
    <property type="entry name" value="Aldolase class I"/>
    <property type="match status" value="2"/>
</dbReference>
<feature type="domain" description="Glutamate synthase alpha subunit C-terminal" evidence="22">
    <location>
        <begin position="774"/>
        <end position="957"/>
    </location>
</feature>
<dbReference type="SUPFAM" id="SSF51905">
    <property type="entry name" value="FAD/NAD(P)-binding domain"/>
    <property type="match status" value="1"/>
</dbReference>
<dbReference type="SUPFAM" id="SSF46548">
    <property type="entry name" value="alpha-helical ferredoxin"/>
    <property type="match status" value="2"/>
</dbReference>
<keyword evidence="17" id="KW-0314">Glutamate biosynthesis</keyword>
<dbReference type="CDD" id="cd02808">
    <property type="entry name" value="GltS_FMN"/>
    <property type="match status" value="1"/>
</dbReference>